<keyword evidence="2" id="KW-1185">Reference proteome</keyword>
<dbReference type="EMBL" id="UZAM01013840">
    <property type="protein sequence ID" value="VDP30367.1"/>
    <property type="molecule type" value="Genomic_DNA"/>
</dbReference>
<sequence length="134" mass="15113">MERLWHRYPVRRKVAIKQQQDIVLNVSSTSSDISDEEASVHVEEDPNVSDLMFISAYFLMSPLYRSLKKKAGNRALHGEPVARFCRKSILRKQKSITNTVTTHPMSKNITAAIITTTTSIRSGDASPNTESEHL</sequence>
<evidence type="ECO:0000313" key="3">
    <source>
        <dbReference type="WBParaSite" id="SBAD_0001063101-mRNA-1"/>
    </source>
</evidence>
<reference evidence="1 2" key="2">
    <citation type="submission" date="2018-11" db="EMBL/GenBank/DDBJ databases">
        <authorList>
            <consortium name="Pathogen Informatics"/>
        </authorList>
    </citation>
    <scope>NUCLEOTIDE SEQUENCE [LARGE SCALE GENOMIC DNA]</scope>
</reference>
<name>A0A183J319_9BILA</name>
<organism evidence="3">
    <name type="scientific">Soboliphyme baturini</name>
    <dbReference type="NCBI Taxonomy" id="241478"/>
    <lineage>
        <taxon>Eukaryota</taxon>
        <taxon>Metazoa</taxon>
        <taxon>Ecdysozoa</taxon>
        <taxon>Nematoda</taxon>
        <taxon>Enoplea</taxon>
        <taxon>Dorylaimia</taxon>
        <taxon>Dioctophymatida</taxon>
        <taxon>Dioctophymatoidea</taxon>
        <taxon>Soboliphymatidae</taxon>
        <taxon>Soboliphyme</taxon>
    </lineage>
</organism>
<gene>
    <name evidence="1" type="ORF">SBAD_LOCUS10265</name>
</gene>
<dbReference type="Proteomes" id="UP000270296">
    <property type="component" value="Unassembled WGS sequence"/>
</dbReference>
<dbReference type="AlphaFoldDB" id="A0A183J319"/>
<dbReference type="WBParaSite" id="SBAD_0001063101-mRNA-1">
    <property type="protein sequence ID" value="SBAD_0001063101-mRNA-1"/>
    <property type="gene ID" value="SBAD_0001063101"/>
</dbReference>
<protein>
    <submittedName>
        <fullName evidence="1 3">Uncharacterized protein</fullName>
    </submittedName>
</protein>
<reference evidence="3" key="1">
    <citation type="submission" date="2016-06" db="UniProtKB">
        <authorList>
            <consortium name="WormBaseParasite"/>
        </authorList>
    </citation>
    <scope>IDENTIFICATION</scope>
</reference>
<evidence type="ECO:0000313" key="2">
    <source>
        <dbReference type="Proteomes" id="UP000270296"/>
    </source>
</evidence>
<accession>A0A183J319</accession>
<proteinExistence type="predicted"/>
<evidence type="ECO:0000313" key="1">
    <source>
        <dbReference type="EMBL" id="VDP30367.1"/>
    </source>
</evidence>